<proteinExistence type="predicted"/>
<dbReference type="AlphaFoldDB" id="A0A1G6J388"/>
<name>A0A1G6J388_9PSEU</name>
<dbReference type="RefSeq" id="WP_175482575.1">
    <property type="nucleotide sequence ID" value="NZ_FMZZ01000001.1"/>
</dbReference>
<evidence type="ECO:0000313" key="3">
    <source>
        <dbReference type="Proteomes" id="UP000199501"/>
    </source>
</evidence>
<evidence type="ECO:0000313" key="2">
    <source>
        <dbReference type="EMBL" id="SDC13150.1"/>
    </source>
</evidence>
<dbReference type="EMBL" id="FMZZ01000001">
    <property type="protein sequence ID" value="SDC13150.1"/>
    <property type="molecule type" value="Genomic_DNA"/>
</dbReference>
<dbReference type="STRING" id="1271860.SAMN05216174_101214"/>
<evidence type="ECO:0008006" key="4">
    <source>
        <dbReference type="Google" id="ProtNLM"/>
    </source>
</evidence>
<organism evidence="2 3">
    <name type="scientific">Actinokineospora iranica</name>
    <dbReference type="NCBI Taxonomy" id="1271860"/>
    <lineage>
        <taxon>Bacteria</taxon>
        <taxon>Bacillati</taxon>
        <taxon>Actinomycetota</taxon>
        <taxon>Actinomycetes</taxon>
        <taxon>Pseudonocardiales</taxon>
        <taxon>Pseudonocardiaceae</taxon>
        <taxon>Actinokineospora</taxon>
    </lineage>
</organism>
<keyword evidence="3" id="KW-1185">Reference proteome</keyword>
<reference evidence="3" key="1">
    <citation type="submission" date="2016-10" db="EMBL/GenBank/DDBJ databases">
        <authorList>
            <person name="Varghese N."/>
            <person name="Submissions S."/>
        </authorList>
    </citation>
    <scope>NUCLEOTIDE SEQUENCE [LARGE SCALE GENOMIC DNA]</scope>
    <source>
        <strain evidence="3">IBRC-M 10403</strain>
    </source>
</reference>
<protein>
    <recommendedName>
        <fullName evidence="4">Excalibur calcium-binding domain-containing protein</fullName>
    </recommendedName>
</protein>
<dbReference type="Proteomes" id="UP000199501">
    <property type="component" value="Unassembled WGS sequence"/>
</dbReference>
<sequence length="330" mass="33806">MVENSSAGLVMLAAEVTVAVTREEHHQSVLARYPVAPGSQRQVAVELGRCVVGSGKHRGKPAIEVRLDGRRVGELTHLMSQRYGALVAQVTDAGGRPGCAATIQSGPRGLELVLRLPRDAERACVVPPPAGPVADMPPVPPREPYAATPMPAVPQQRRRGSARPAWIAAAVIAVALVAAIANDDESPSSTSAQVRATTTTAAQPTTTSRATTTQATTTTTPAPTTTTIAPAAPEPAVPLTTTPLTTTPKTTTRKAATTTKPATQAPPPPAAEPAPQSKCDPNYSGCVPVASDVDCAGGTGNGPAYVAGPVRVIGRDIYGLDHNKDGVGCE</sequence>
<feature type="compositionally biased region" description="Low complexity" evidence="1">
    <location>
        <begin position="237"/>
        <end position="263"/>
    </location>
</feature>
<gene>
    <name evidence="2" type="ORF">SAMN05216174_101214</name>
</gene>
<accession>A0A1G6J388</accession>
<evidence type="ECO:0000256" key="1">
    <source>
        <dbReference type="SAM" id="MobiDB-lite"/>
    </source>
</evidence>
<feature type="compositionally biased region" description="Low complexity" evidence="1">
    <location>
        <begin position="190"/>
        <end position="231"/>
    </location>
</feature>
<feature type="region of interest" description="Disordered" evidence="1">
    <location>
        <begin position="184"/>
        <end position="278"/>
    </location>
</feature>